<dbReference type="InterPro" id="IPR011611">
    <property type="entry name" value="PfkB_dom"/>
</dbReference>
<reference evidence="5 6" key="1">
    <citation type="journal article" date="2015" name="Microbiome">
        <title>Genomic resolution of linkages in carbon, nitrogen, and sulfur cycling among widespread estuary sediment bacteria.</title>
        <authorList>
            <person name="Baker B.J."/>
            <person name="Lazar C.S."/>
            <person name="Teske A.P."/>
            <person name="Dick G.J."/>
        </authorList>
    </citation>
    <scope>NUCLEOTIDE SEQUENCE [LARGE SCALE GENOMIC DNA]</scope>
    <source>
        <strain evidence="5">DG_56</strain>
    </source>
</reference>
<evidence type="ECO:0000256" key="1">
    <source>
        <dbReference type="ARBA" id="ARBA00010688"/>
    </source>
</evidence>
<dbReference type="Pfam" id="PF00294">
    <property type="entry name" value="PfkB"/>
    <property type="match status" value="1"/>
</dbReference>
<comment type="similarity">
    <text evidence="1">Belongs to the carbohydrate kinase PfkB family.</text>
</comment>
<dbReference type="GO" id="GO:0019698">
    <property type="term" value="P:D-galacturonate catabolic process"/>
    <property type="evidence" value="ECO:0007669"/>
    <property type="project" value="TreeGrafter"/>
</dbReference>
<dbReference type="PANTHER" id="PTHR43085:SF15">
    <property type="entry name" value="2-DEHYDRO-3-DEOXYGLUCONOKINASE"/>
    <property type="match status" value="1"/>
</dbReference>
<proteinExistence type="inferred from homology"/>
<protein>
    <recommendedName>
        <fullName evidence="4">Carbohydrate kinase PfkB domain-containing protein</fullName>
    </recommendedName>
</protein>
<dbReference type="Proteomes" id="UP000052020">
    <property type="component" value="Unassembled WGS sequence"/>
</dbReference>
<name>A0A0S7XQG3_9BACT</name>
<dbReference type="InterPro" id="IPR029056">
    <property type="entry name" value="Ribokinase-like"/>
</dbReference>
<dbReference type="InterPro" id="IPR050306">
    <property type="entry name" value="PfkB_Carbo_kinase"/>
</dbReference>
<dbReference type="GO" id="GO:0008673">
    <property type="term" value="F:2-dehydro-3-deoxygluconokinase activity"/>
    <property type="evidence" value="ECO:0007669"/>
    <property type="project" value="TreeGrafter"/>
</dbReference>
<accession>A0A0S7XQG3</accession>
<dbReference type="PANTHER" id="PTHR43085">
    <property type="entry name" value="HEXOKINASE FAMILY MEMBER"/>
    <property type="match status" value="1"/>
</dbReference>
<evidence type="ECO:0000313" key="5">
    <source>
        <dbReference type="EMBL" id="KPJ64741.1"/>
    </source>
</evidence>
<keyword evidence="2" id="KW-0808">Transferase</keyword>
<dbReference type="GO" id="GO:0042840">
    <property type="term" value="P:D-glucuronate catabolic process"/>
    <property type="evidence" value="ECO:0007669"/>
    <property type="project" value="TreeGrafter"/>
</dbReference>
<organism evidence="5 6">
    <name type="scientific">candidate division KD3-62 bacterium DG_56</name>
    <dbReference type="NCBI Taxonomy" id="1704032"/>
    <lineage>
        <taxon>Bacteria</taxon>
        <taxon>candidate division KD3-62</taxon>
    </lineage>
</organism>
<feature type="domain" description="Carbohydrate kinase PfkB" evidence="4">
    <location>
        <begin position="2"/>
        <end position="301"/>
    </location>
</feature>
<dbReference type="SUPFAM" id="SSF53613">
    <property type="entry name" value="Ribokinase-like"/>
    <property type="match status" value="1"/>
</dbReference>
<evidence type="ECO:0000256" key="2">
    <source>
        <dbReference type="ARBA" id="ARBA00022679"/>
    </source>
</evidence>
<comment type="caution">
    <text evidence="5">The sequence shown here is derived from an EMBL/GenBank/DDBJ whole genome shotgun (WGS) entry which is preliminary data.</text>
</comment>
<sequence length="314" mass="33046">MPDIIALGECMVEFFSDRPLGTATTFQRAYGGDTLNCLIAAVRLGSSCGYITRVGDDSFGLALRRAWQEEGIDVSHAPLVPGFNGIYFISLVPGGEREFTYYRGGSAASTVCPDDIDRSYVASARIVHASGISQAISPTCRAAVKRLFEAARQAGVRVSFDPNFRAKLWSVEEAREAADEALPFVDILLPSVPEDSQALWGLDSPQAVAEHLRNRGIDIVAVKCGTDGAVVADTATGIVEISAFTPDAPIIDTTGAGDAFNGAFLHGLCAGMPPTDAARLGVVTAGLKCRGRGAVASLPTREEVYGALGRPPPL</sequence>
<dbReference type="CDD" id="cd01166">
    <property type="entry name" value="KdgK"/>
    <property type="match status" value="1"/>
</dbReference>
<dbReference type="GO" id="GO:0006974">
    <property type="term" value="P:DNA damage response"/>
    <property type="evidence" value="ECO:0007669"/>
    <property type="project" value="TreeGrafter"/>
</dbReference>
<keyword evidence="3" id="KW-0418">Kinase</keyword>
<evidence type="ECO:0000313" key="6">
    <source>
        <dbReference type="Proteomes" id="UP000052020"/>
    </source>
</evidence>
<dbReference type="GO" id="GO:0005829">
    <property type="term" value="C:cytosol"/>
    <property type="evidence" value="ECO:0007669"/>
    <property type="project" value="TreeGrafter"/>
</dbReference>
<evidence type="ECO:0000256" key="3">
    <source>
        <dbReference type="ARBA" id="ARBA00022777"/>
    </source>
</evidence>
<dbReference type="AlphaFoldDB" id="A0A0S7XQG3"/>
<dbReference type="Gene3D" id="3.40.1190.20">
    <property type="match status" value="1"/>
</dbReference>
<dbReference type="EMBL" id="LIZY01000009">
    <property type="protein sequence ID" value="KPJ64741.1"/>
    <property type="molecule type" value="Genomic_DNA"/>
</dbReference>
<evidence type="ECO:0000259" key="4">
    <source>
        <dbReference type="Pfam" id="PF00294"/>
    </source>
</evidence>
<dbReference type="PROSITE" id="PS00584">
    <property type="entry name" value="PFKB_KINASES_2"/>
    <property type="match status" value="1"/>
</dbReference>
<dbReference type="InterPro" id="IPR002173">
    <property type="entry name" value="Carboh/pur_kinase_PfkB_CS"/>
</dbReference>
<dbReference type="PATRIC" id="fig|1704032.3.peg.1016"/>
<gene>
    <name evidence="5" type="ORF">AMK68_00725</name>
</gene>